<evidence type="ECO:0000313" key="2">
    <source>
        <dbReference type="Proteomes" id="UP000265882"/>
    </source>
</evidence>
<dbReference type="AlphaFoldDB" id="A0A3A4NYQ4"/>
<accession>A0A3A4NYQ4</accession>
<comment type="caution">
    <text evidence="1">The sequence shown here is derived from an EMBL/GenBank/DDBJ whole genome shotgun (WGS) entry which is preliminary data.</text>
</comment>
<gene>
    <name evidence="1" type="ORF">C4520_11180</name>
</gene>
<dbReference type="EMBL" id="QZKU01000075">
    <property type="protein sequence ID" value="RJP20711.1"/>
    <property type="molecule type" value="Genomic_DNA"/>
</dbReference>
<reference evidence="1 2" key="1">
    <citation type="journal article" date="2017" name="ISME J.">
        <title>Energy and carbon metabolisms in a deep terrestrial subsurface fluid microbial community.</title>
        <authorList>
            <person name="Momper L."/>
            <person name="Jungbluth S.P."/>
            <person name="Lee M.D."/>
            <person name="Amend J.P."/>
        </authorList>
    </citation>
    <scope>NUCLEOTIDE SEQUENCE [LARGE SCALE GENOMIC DNA]</scope>
    <source>
        <strain evidence="1">SURF_5</strain>
    </source>
</reference>
<sequence>MIYIFEHEKKFKILRASGIEKYREKEVSPGMKNAFLLGTSGGMGRFTVRTFAKFVFFNNVVQPGRMNGAPQKSNGPGMT</sequence>
<protein>
    <submittedName>
        <fullName evidence="1">Uncharacterized protein</fullName>
    </submittedName>
</protein>
<name>A0A3A4NYQ4_ABYX5</name>
<organism evidence="1 2">
    <name type="scientific">Abyssobacteria bacterium (strain SURF_5)</name>
    <dbReference type="NCBI Taxonomy" id="2093360"/>
    <lineage>
        <taxon>Bacteria</taxon>
        <taxon>Pseudomonadati</taxon>
        <taxon>Candidatus Hydrogenedentota</taxon>
        <taxon>Candidatus Abyssobacteria</taxon>
    </lineage>
</organism>
<dbReference type="Proteomes" id="UP000265882">
    <property type="component" value="Unassembled WGS sequence"/>
</dbReference>
<proteinExistence type="predicted"/>
<evidence type="ECO:0000313" key="1">
    <source>
        <dbReference type="EMBL" id="RJP20711.1"/>
    </source>
</evidence>